<evidence type="ECO:0000313" key="2">
    <source>
        <dbReference type="EMBL" id="BAE23691.1"/>
    </source>
</evidence>
<dbReference type="AlphaFoldDB" id="Q3UUD6"/>
<reference evidence="2" key="2">
    <citation type="journal article" date="2000" name="Genome Res.">
        <title>Normalization and subtraction of cap-trapper-selected cDNAs to prepare full-length cDNA libraries for rapid discovery of new genes.</title>
        <authorList>
            <person name="Carninci P."/>
            <person name="Shibata Y."/>
            <person name="Hayatsu N."/>
            <person name="Sugahara Y."/>
            <person name="Shibata K."/>
            <person name="Itoh M."/>
            <person name="Konno H."/>
            <person name="Okazaki Y."/>
            <person name="Muramatsu M."/>
            <person name="Hayashizaki Y."/>
        </authorList>
    </citation>
    <scope>NUCLEOTIDE SEQUENCE</scope>
    <source>
        <strain evidence="2">C57BL/6J</strain>
        <tissue evidence="2">Spinal cord</tissue>
    </source>
</reference>
<reference evidence="2" key="7">
    <citation type="journal article" date="2005" name="Science">
        <title>The Transcriptional Landscape of the Mammalian Genome.</title>
        <authorList>
            <consortium name="The FANTOM Consortium"/>
            <consortium name="Riken Genome Exploration Research Group and Genome Science Group (Genome Network Project Core Group)"/>
        </authorList>
    </citation>
    <scope>NUCLEOTIDE SEQUENCE</scope>
    <source>
        <strain evidence="2">C57BL/6J</strain>
        <tissue evidence="2">Spinal cord</tissue>
    </source>
</reference>
<dbReference type="MGI" id="MGI:3650116">
    <property type="gene designation" value="Gm11536"/>
</dbReference>
<reference evidence="2" key="6">
    <citation type="submission" date="2004-03" db="EMBL/GenBank/DDBJ databases">
        <authorList>
            <person name="Arakawa T."/>
            <person name="Carninci P."/>
            <person name="Fukuda S."/>
            <person name="Hashizume W."/>
            <person name="Hayashida K."/>
            <person name="Hori F."/>
            <person name="Iida J."/>
            <person name="Imamura K."/>
            <person name="Imotani K."/>
            <person name="Itoh M."/>
            <person name="Kanagawa S."/>
            <person name="Kawai J."/>
            <person name="Kojima M."/>
            <person name="Konno H."/>
            <person name="Murata M."/>
            <person name="Nakamura M."/>
            <person name="Ninomiya N."/>
            <person name="Nishiyori H."/>
            <person name="Nomura K."/>
            <person name="Ohno M."/>
            <person name="Sakazume N."/>
            <person name="Sano H."/>
            <person name="Sasaki D."/>
            <person name="Shibata K."/>
            <person name="Shiraki T."/>
            <person name="Tagami M."/>
            <person name="Tagami Y."/>
            <person name="Waki K."/>
            <person name="Watahiki A."/>
            <person name="Muramatsu M."/>
            <person name="Hayashizaki Y."/>
        </authorList>
    </citation>
    <scope>NUCLEOTIDE SEQUENCE</scope>
    <source>
        <strain evidence="2">C57BL/6J</strain>
        <tissue evidence="2">Spinal cord</tissue>
    </source>
</reference>
<feature type="region of interest" description="Disordered" evidence="1">
    <location>
        <begin position="67"/>
        <end position="96"/>
    </location>
</feature>
<dbReference type="EMBL" id="AK138519">
    <property type="protein sequence ID" value="BAE23691.1"/>
    <property type="molecule type" value="mRNA"/>
</dbReference>
<protein>
    <submittedName>
        <fullName evidence="2">Uncharacterized protein</fullName>
    </submittedName>
</protein>
<reference evidence="2" key="8">
    <citation type="journal article" date="2005" name="Science">
        <title>Antisense Transcription in the Mammalian Transcriptome.</title>
        <authorList>
            <consortium name="RIKEN Genome Exploration Research Group and Genome Science Group (Genome Network Project Core Group) and the FANTOM Consortium"/>
        </authorList>
    </citation>
    <scope>NUCLEOTIDE SEQUENCE</scope>
    <source>
        <strain evidence="2">C57BL/6J</strain>
        <tissue evidence="2">Spinal cord</tissue>
    </source>
</reference>
<gene>
    <name evidence="3" type="primary">Gm11536</name>
    <name evidence="3" type="synonym">OTTMUSG00000001969</name>
</gene>
<reference evidence="2" key="5">
    <citation type="journal article" date="2002" name="Nature">
        <title>Analysis of the mouse transcriptome based on functional annotation of 60,770 full-length cDNAs.</title>
        <authorList>
            <consortium name="The FANTOM Consortium and the RIKEN Genome Exploration Research Group Phase I and II Team"/>
        </authorList>
    </citation>
    <scope>NUCLEOTIDE SEQUENCE</scope>
    <source>
        <strain evidence="2">C57BL/6J</strain>
        <tissue evidence="2">Spinal cord</tissue>
    </source>
</reference>
<proteinExistence type="evidence at transcript level"/>
<accession>Q3UUD6</accession>
<evidence type="ECO:0000313" key="3">
    <source>
        <dbReference type="MGI" id="MGI:3650116"/>
    </source>
</evidence>
<organism evidence="2">
    <name type="scientific">Mus musculus</name>
    <name type="common">Mouse</name>
    <dbReference type="NCBI Taxonomy" id="10090"/>
    <lineage>
        <taxon>Eukaryota</taxon>
        <taxon>Metazoa</taxon>
        <taxon>Chordata</taxon>
        <taxon>Craniata</taxon>
        <taxon>Vertebrata</taxon>
        <taxon>Euteleostomi</taxon>
        <taxon>Mammalia</taxon>
        <taxon>Eutheria</taxon>
        <taxon>Euarchontoglires</taxon>
        <taxon>Glires</taxon>
        <taxon>Rodentia</taxon>
        <taxon>Myomorpha</taxon>
        <taxon>Muroidea</taxon>
        <taxon>Muridae</taxon>
        <taxon>Murinae</taxon>
        <taxon>Mus</taxon>
        <taxon>Mus</taxon>
    </lineage>
</organism>
<reference evidence="2" key="1">
    <citation type="journal article" date="1999" name="Methods Enzymol.">
        <title>High-efficiency full-length cDNA cloning.</title>
        <authorList>
            <person name="Carninci P."/>
            <person name="Hayashizaki Y."/>
        </authorList>
    </citation>
    <scope>NUCLEOTIDE SEQUENCE</scope>
    <source>
        <strain evidence="2">C57BL/6J</strain>
        <tissue evidence="2">Spinal cord</tissue>
    </source>
</reference>
<reference evidence="2" key="3">
    <citation type="journal article" date="2000" name="Genome Res.">
        <title>RIKEN integrated sequence analysis (RISA) system--384-format sequencing pipeline with 384 multicapillary sequencer.</title>
        <authorList>
            <person name="Shibata K."/>
            <person name="Itoh M."/>
            <person name="Aizawa K."/>
            <person name="Nagaoka S."/>
            <person name="Sasaki N."/>
            <person name="Carninci P."/>
            <person name="Konno H."/>
            <person name="Akiyama J."/>
            <person name="Nishi K."/>
            <person name="Kitsunai T."/>
            <person name="Tashiro H."/>
            <person name="Itoh M."/>
            <person name="Sumi N."/>
            <person name="Ishii Y."/>
            <person name="Nakamura S."/>
            <person name="Hazama M."/>
            <person name="Nishine T."/>
            <person name="Harada A."/>
            <person name="Yamamoto R."/>
            <person name="Matsumoto H."/>
            <person name="Sakaguchi S."/>
            <person name="Ikegami T."/>
            <person name="Kashiwagi K."/>
            <person name="Fujiwake S."/>
            <person name="Inoue K."/>
            <person name="Togawa Y."/>
            <person name="Izawa M."/>
            <person name="Ohara E."/>
            <person name="Watahiki M."/>
            <person name="Yoneda Y."/>
            <person name="Ishikawa T."/>
            <person name="Ozawa K."/>
            <person name="Tanaka T."/>
            <person name="Matsuura S."/>
            <person name="Kawai J."/>
            <person name="Okazaki Y."/>
            <person name="Muramatsu M."/>
            <person name="Inoue Y."/>
            <person name="Kira A."/>
            <person name="Hayashizaki Y."/>
        </authorList>
    </citation>
    <scope>NUCLEOTIDE SEQUENCE</scope>
    <source>
        <strain evidence="2">C57BL/6J</strain>
        <tissue evidence="2">Spinal cord</tissue>
    </source>
</reference>
<reference evidence="2" key="4">
    <citation type="journal article" date="2001" name="Nature">
        <title>Functional annotation of a full-length mouse cDNA collection.</title>
        <authorList>
            <consortium name="The RIKEN Genome Exploration Research Group Phase II Team and the FANTOM Consortium"/>
        </authorList>
    </citation>
    <scope>NUCLEOTIDE SEQUENCE</scope>
    <source>
        <strain evidence="2">C57BL/6J</strain>
        <tissue evidence="2">Spinal cord</tissue>
    </source>
</reference>
<evidence type="ECO:0000256" key="1">
    <source>
        <dbReference type="SAM" id="MobiDB-lite"/>
    </source>
</evidence>
<dbReference type="AGR" id="MGI:3650116"/>
<sequence>MGYLGSYCLPRAGGLRKVGVERVWRIGLSDQSLGFLKLKLLRCLHFLPQNHQAIFFLGIQKFPETHYPPSTPDPKRNCPSHSCASGKPLPSSFVSL</sequence>
<name>Q3UUD6_MOUSE</name>